<dbReference type="SMART" id="SM00418">
    <property type="entry name" value="HTH_ARSR"/>
    <property type="match status" value="1"/>
</dbReference>
<dbReference type="PANTHER" id="PTHR43132">
    <property type="entry name" value="ARSENICAL RESISTANCE OPERON REPRESSOR ARSR-RELATED"/>
    <property type="match status" value="1"/>
</dbReference>
<keyword evidence="2" id="KW-0238">DNA-binding</keyword>
<dbReference type="InterPro" id="IPR051011">
    <property type="entry name" value="Metal_resp_trans_reg"/>
</dbReference>
<evidence type="ECO:0000256" key="2">
    <source>
        <dbReference type="ARBA" id="ARBA00023125"/>
    </source>
</evidence>
<dbReference type="InterPro" id="IPR036390">
    <property type="entry name" value="WH_DNA-bd_sf"/>
</dbReference>
<dbReference type="InterPro" id="IPR018334">
    <property type="entry name" value="ArsR_HTH"/>
</dbReference>
<dbReference type="InterPro" id="IPR011991">
    <property type="entry name" value="ArsR-like_HTH"/>
</dbReference>
<gene>
    <name evidence="5" type="ORF">FSAG_001446</name>
</gene>
<dbReference type="Pfam" id="PF01022">
    <property type="entry name" value="HTH_5"/>
    <property type="match status" value="1"/>
</dbReference>
<keyword evidence="1" id="KW-0805">Transcription regulation</keyword>
<evidence type="ECO:0000256" key="1">
    <source>
        <dbReference type="ARBA" id="ARBA00023015"/>
    </source>
</evidence>
<evidence type="ECO:0000256" key="3">
    <source>
        <dbReference type="ARBA" id="ARBA00023163"/>
    </source>
</evidence>
<dbReference type="NCBIfam" id="NF033788">
    <property type="entry name" value="HTH_metalloreg"/>
    <property type="match status" value="1"/>
</dbReference>
<comment type="caution">
    <text evidence="5">The sequence shown here is derived from an EMBL/GenBank/DDBJ whole genome shotgun (WGS) entry which is preliminary data.</text>
</comment>
<feature type="domain" description="HTH arsR-type" evidence="4">
    <location>
        <begin position="31"/>
        <end position="125"/>
    </location>
</feature>
<dbReference type="EMBL" id="ACDC03000014">
    <property type="protein sequence ID" value="KGE62844.1"/>
    <property type="molecule type" value="Genomic_DNA"/>
</dbReference>
<evidence type="ECO:0000259" key="4">
    <source>
        <dbReference type="PROSITE" id="PS50987"/>
    </source>
</evidence>
<dbReference type="InterPro" id="IPR036388">
    <property type="entry name" value="WH-like_DNA-bd_sf"/>
</dbReference>
<evidence type="ECO:0000313" key="5">
    <source>
        <dbReference type="EMBL" id="KGE62844.1"/>
    </source>
</evidence>
<dbReference type="PRINTS" id="PR00778">
    <property type="entry name" value="HTHARSR"/>
</dbReference>
<dbReference type="Gene3D" id="1.10.10.10">
    <property type="entry name" value="Winged helix-like DNA-binding domain superfamily/Winged helix DNA-binding domain"/>
    <property type="match status" value="1"/>
</dbReference>
<keyword evidence="6" id="KW-1185">Reference proteome</keyword>
<keyword evidence="3" id="KW-0804">Transcription</keyword>
<dbReference type="InterPro" id="IPR001845">
    <property type="entry name" value="HTH_ArsR_DNA-bd_dom"/>
</dbReference>
<accession>A0ABR4WLS5</accession>
<dbReference type="CDD" id="cd00090">
    <property type="entry name" value="HTH_ARSR"/>
    <property type="match status" value="1"/>
</dbReference>
<sequence>MKAIKSVKPVNSCDCDSVNKEIIEKVKKEFPNDEILGDLSDFFKVIGDGTRIRILWALDVSEMCVCDIANVLNMTKSAVSHQLRALREADLVKFRKSGKEVLYSLADNHVKEIFEQGLVHIQEEKGED</sequence>
<proteinExistence type="predicted"/>
<name>A0ABR4WLS5_9FUSO</name>
<dbReference type="PROSITE" id="PS50987">
    <property type="entry name" value="HTH_ARSR_2"/>
    <property type="match status" value="1"/>
</dbReference>
<dbReference type="PANTHER" id="PTHR43132:SF6">
    <property type="entry name" value="HTH-TYPE TRANSCRIPTIONAL REPRESSOR CZRA"/>
    <property type="match status" value="1"/>
</dbReference>
<dbReference type="SUPFAM" id="SSF46785">
    <property type="entry name" value="Winged helix' DNA-binding domain"/>
    <property type="match status" value="1"/>
</dbReference>
<dbReference type="Proteomes" id="UP000003301">
    <property type="component" value="Unassembled WGS sequence"/>
</dbReference>
<evidence type="ECO:0000313" key="6">
    <source>
        <dbReference type="Proteomes" id="UP000003301"/>
    </source>
</evidence>
<dbReference type="PROSITE" id="PS00846">
    <property type="entry name" value="HTH_ARSR_1"/>
    <property type="match status" value="1"/>
</dbReference>
<reference evidence="5" key="1">
    <citation type="submission" date="2013-05" db="EMBL/GenBank/DDBJ databases">
        <title>The Genome Sequence of Fusobacterium sp. 2_1_31.</title>
        <authorList>
            <consortium name="The Broad Institute Genomics Platform"/>
            <person name="Earl A."/>
            <person name="Ward D."/>
            <person name="Feldgarden M."/>
            <person name="Gevers D."/>
            <person name="Ambrose C."/>
            <person name="Strauss J."/>
            <person name="Allen-Vercoe E."/>
            <person name="Walker B."/>
            <person name="Young S."/>
            <person name="Zeng Q."/>
            <person name="Gargeya S."/>
            <person name="Fitzgerald M."/>
            <person name="Haas B."/>
            <person name="Abouelleil A."/>
            <person name="Allen A.W."/>
            <person name="Alvarado L."/>
            <person name="Arachchi H.M."/>
            <person name="Berlin A.M."/>
            <person name="Chapman S.B."/>
            <person name="Gainer-Dewar J."/>
            <person name="Goldberg J."/>
            <person name="Griggs A."/>
            <person name="Gujja S."/>
            <person name="Hansen M."/>
            <person name="Howarth C."/>
            <person name="Imamovic A."/>
            <person name="Ireland A."/>
            <person name="Larimer J."/>
            <person name="McCowan C."/>
            <person name="Murphy C."/>
            <person name="Pearson M."/>
            <person name="Poon T.W."/>
            <person name="Priest M."/>
            <person name="Roberts A."/>
            <person name="Saif S."/>
            <person name="Shea T."/>
            <person name="Sisk P."/>
            <person name="Sykes S."/>
            <person name="Wortman J."/>
            <person name="Nusbaum C."/>
            <person name="Birren B."/>
        </authorList>
    </citation>
    <scope>NUCLEOTIDE SEQUENCE [LARGE SCALE GENOMIC DNA]</scope>
    <source>
        <strain evidence="5">2_1_31</strain>
    </source>
</reference>
<protein>
    <submittedName>
        <fullName evidence="5">ArsR family transcriptional regulator</fullName>
    </submittedName>
</protein>
<organism evidence="5 6">
    <name type="scientific">Fusobacterium periodonticum 2_1_31</name>
    <dbReference type="NCBI Taxonomy" id="469599"/>
    <lineage>
        <taxon>Bacteria</taxon>
        <taxon>Fusobacteriati</taxon>
        <taxon>Fusobacteriota</taxon>
        <taxon>Fusobacteriia</taxon>
        <taxon>Fusobacteriales</taxon>
        <taxon>Fusobacteriaceae</taxon>
        <taxon>Fusobacterium</taxon>
    </lineage>
</organism>